<dbReference type="EMBL" id="NEDP02002617">
    <property type="protein sequence ID" value="OWF50373.1"/>
    <property type="molecule type" value="Genomic_DNA"/>
</dbReference>
<reference evidence="1 2" key="1">
    <citation type="journal article" date="2017" name="Nat. Ecol. Evol.">
        <title>Scallop genome provides insights into evolution of bilaterian karyotype and development.</title>
        <authorList>
            <person name="Wang S."/>
            <person name="Zhang J."/>
            <person name="Jiao W."/>
            <person name="Li J."/>
            <person name="Xun X."/>
            <person name="Sun Y."/>
            <person name="Guo X."/>
            <person name="Huan P."/>
            <person name="Dong B."/>
            <person name="Zhang L."/>
            <person name="Hu X."/>
            <person name="Sun X."/>
            <person name="Wang J."/>
            <person name="Zhao C."/>
            <person name="Wang Y."/>
            <person name="Wang D."/>
            <person name="Huang X."/>
            <person name="Wang R."/>
            <person name="Lv J."/>
            <person name="Li Y."/>
            <person name="Zhang Z."/>
            <person name="Liu B."/>
            <person name="Lu W."/>
            <person name="Hui Y."/>
            <person name="Liang J."/>
            <person name="Zhou Z."/>
            <person name="Hou R."/>
            <person name="Li X."/>
            <person name="Liu Y."/>
            <person name="Li H."/>
            <person name="Ning X."/>
            <person name="Lin Y."/>
            <person name="Zhao L."/>
            <person name="Xing Q."/>
            <person name="Dou J."/>
            <person name="Li Y."/>
            <person name="Mao J."/>
            <person name="Guo H."/>
            <person name="Dou H."/>
            <person name="Li T."/>
            <person name="Mu C."/>
            <person name="Jiang W."/>
            <person name="Fu Q."/>
            <person name="Fu X."/>
            <person name="Miao Y."/>
            <person name="Liu J."/>
            <person name="Yu Q."/>
            <person name="Li R."/>
            <person name="Liao H."/>
            <person name="Li X."/>
            <person name="Kong Y."/>
            <person name="Jiang Z."/>
            <person name="Chourrout D."/>
            <person name="Li R."/>
            <person name="Bao Z."/>
        </authorList>
    </citation>
    <scope>NUCLEOTIDE SEQUENCE [LARGE SCALE GENOMIC DNA]</scope>
    <source>
        <strain evidence="1 2">PY_sf001</strain>
    </source>
</reference>
<gene>
    <name evidence="1" type="ORF">KP79_PYT09474</name>
</gene>
<accession>A0A210QNR2</accession>
<protein>
    <submittedName>
        <fullName evidence="1">ATP synthase subunit s, mitochondrial</fullName>
    </submittedName>
</protein>
<evidence type="ECO:0000313" key="1">
    <source>
        <dbReference type="EMBL" id="OWF50373.1"/>
    </source>
</evidence>
<dbReference type="OrthoDB" id="5859291at2759"/>
<name>A0A210QNR2_MIZYE</name>
<keyword evidence="2" id="KW-1185">Reference proteome</keyword>
<organism evidence="1 2">
    <name type="scientific">Mizuhopecten yessoensis</name>
    <name type="common">Japanese scallop</name>
    <name type="synonym">Patinopecten yessoensis</name>
    <dbReference type="NCBI Taxonomy" id="6573"/>
    <lineage>
        <taxon>Eukaryota</taxon>
        <taxon>Metazoa</taxon>
        <taxon>Spiralia</taxon>
        <taxon>Lophotrochozoa</taxon>
        <taxon>Mollusca</taxon>
        <taxon>Bivalvia</taxon>
        <taxon>Autobranchia</taxon>
        <taxon>Pteriomorphia</taxon>
        <taxon>Pectinida</taxon>
        <taxon>Pectinoidea</taxon>
        <taxon>Pectinidae</taxon>
        <taxon>Mizuhopecten</taxon>
    </lineage>
</organism>
<dbReference type="Gene3D" id="3.80.10.10">
    <property type="entry name" value="Ribonuclease Inhibitor"/>
    <property type="match status" value="1"/>
</dbReference>
<dbReference type="AlphaFoldDB" id="A0A210QNR2"/>
<dbReference type="STRING" id="6573.A0A210QNR2"/>
<dbReference type="InterPro" id="IPR032675">
    <property type="entry name" value="LRR_dom_sf"/>
</dbReference>
<comment type="caution">
    <text evidence="1">The sequence shown here is derived from an EMBL/GenBank/DDBJ whole genome shotgun (WGS) entry which is preliminary data.</text>
</comment>
<evidence type="ECO:0000313" key="2">
    <source>
        <dbReference type="Proteomes" id="UP000242188"/>
    </source>
</evidence>
<sequence length="227" mass="25139">MQAGLMATVSLTRNCLKAVRWGLQKGGCIQAPPACPLFTSTPNSKSGLWIRLLGVINQVYPYRIKEVGPDRACAEWLVKNGGAVRWVGNPHQKETDFNSLSQDLTLKIEEIICDKAVVLPSGFGYLDGLKHVKKFTLHDCDYATDDMVSLLSLHLRDSLEHLQISSCSGITQAGLHHIEQLQKLRSLLLFDLKKIDDKTASVNILRKKLPSACQIDFTDIPRAETSG</sequence>
<dbReference type="SUPFAM" id="SSF52047">
    <property type="entry name" value="RNI-like"/>
    <property type="match status" value="1"/>
</dbReference>
<dbReference type="Proteomes" id="UP000242188">
    <property type="component" value="Unassembled WGS sequence"/>
</dbReference>
<proteinExistence type="predicted"/>